<sequence length="124" mass="13812">MEFGYGQKHGYVKTLHTHQCEVTDLVWNQLAPGQLCLRLTWSQVNSVLSTLEAIPAGGISVVFAASEALLKNADQPKRALLPFHEVYYITQWLKEGRALFSSASWSASPGAYPQPSYEEAWGRN</sequence>
<proteinExistence type="predicted"/>
<evidence type="ECO:0000313" key="2">
    <source>
        <dbReference type="RefSeq" id="XP_022099097.1"/>
    </source>
</evidence>
<dbReference type="RefSeq" id="XP_022099097.1">
    <property type="nucleotide sequence ID" value="XM_022243405.1"/>
</dbReference>
<dbReference type="AlphaFoldDB" id="A0A8B7Z296"/>
<gene>
    <name evidence="2" type="primary">LOC110983823</name>
</gene>
<name>A0A8B7Z296_ACAPL</name>
<evidence type="ECO:0000313" key="1">
    <source>
        <dbReference type="Proteomes" id="UP000694845"/>
    </source>
</evidence>
<organism evidence="1 2">
    <name type="scientific">Acanthaster planci</name>
    <name type="common">Crown-of-thorns starfish</name>
    <dbReference type="NCBI Taxonomy" id="133434"/>
    <lineage>
        <taxon>Eukaryota</taxon>
        <taxon>Metazoa</taxon>
        <taxon>Echinodermata</taxon>
        <taxon>Eleutherozoa</taxon>
        <taxon>Asterozoa</taxon>
        <taxon>Asteroidea</taxon>
        <taxon>Valvatacea</taxon>
        <taxon>Valvatida</taxon>
        <taxon>Acanthasteridae</taxon>
        <taxon>Acanthaster</taxon>
    </lineage>
</organism>
<dbReference type="GeneID" id="110983823"/>
<dbReference type="Proteomes" id="UP000694845">
    <property type="component" value="Unplaced"/>
</dbReference>
<protein>
    <submittedName>
        <fullName evidence="2">Uncharacterized protein LOC110983823 isoform X2</fullName>
    </submittedName>
</protein>
<reference evidence="2" key="1">
    <citation type="submission" date="2025-08" db="UniProtKB">
        <authorList>
            <consortium name="RefSeq"/>
        </authorList>
    </citation>
    <scope>IDENTIFICATION</scope>
</reference>
<accession>A0A8B7Z296</accession>
<keyword evidence="1" id="KW-1185">Reference proteome</keyword>